<dbReference type="SUPFAM" id="SSF52821">
    <property type="entry name" value="Rhodanese/Cell cycle control phosphatase"/>
    <property type="match status" value="1"/>
</dbReference>
<dbReference type="InterPro" id="IPR036873">
    <property type="entry name" value="Rhodanese-like_dom_sf"/>
</dbReference>
<organism evidence="3 4">
    <name type="scientific">Babesia bovis</name>
    <dbReference type="NCBI Taxonomy" id="5865"/>
    <lineage>
        <taxon>Eukaryota</taxon>
        <taxon>Sar</taxon>
        <taxon>Alveolata</taxon>
        <taxon>Apicomplexa</taxon>
        <taxon>Aconoidasida</taxon>
        <taxon>Piroplasmida</taxon>
        <taxon>Babesiidae</taxon>
        <taxon>Babesia</taxon>
    </lineage>
</organism>
<gene>
    <name evidence="3" type="ORF">BBOV_IV009470</name>
</gene>
<name>A7ARY2_BABBO</name>
<feature type="domain" description="Rhodanese" evidence="2">
    <location>
        <begin position="203"/>
        <end position="238"/>
    </location>
</feature>
<evidence type="ECO:0000259" key="2">
    <source>
        <dbReference type="PROSITE" id="PS50206"/>
    </source>
</evidence>
<dbReference type="Proteomes" id="UP000002173">
    <property type="component" value="Unassembled WGS sequence"/>
</dbReference>
<reference evidence="4" key="3">
    <citation type="journal article" date="2021" name="Int. J. Parasitol.">
        <title>Comparative analysis of gene expression between Babesia bovis blood stages and kinetes allowed by improved genome annotation.</title>
        <authorList>
            <person name="Ueti M.W."/>
            <person name="Johnson W.C."/>
            <person name="Kappmeyer L.S."/>
            <person name="Herndon D.R."/>
            <person name="Mousel M.R."/>
            <person name="Reif K.E."/>
            <person name="Taus N.S."/>
            <person name="Ifeonu O.O."/>
            <person name="Silva J.C."/>
            <person name="Suarez C.E."/>
            <person name="Brayton K.A."/>
        </authorList>
    </citation>
    <scope>NUCLEOTIDE SEQUENCE [LARGE SCALE GENOMIC DNA]</scope>
</reference>
<dbReference type="InterPro" id="IPR001763">
    <property type="entry name" value="Rhodanese-like_dom"/>
</dbReference>
<dbReference type="InterPro" id="IPR000195">
    <property type="entry name" value="Rab-GAP-TBC_dom"/>
</dbReference>
<accession>A7ARY2</accession>
<dbReference type="eggNOG" id="KOG1093">
    <property type="taxonomic scope" value="Eukaryota"/>
</dbReference>
<dbReference type="PROSITE" id="PS50206">
    <property type="entry name" value="RHODANESE_3"/>
    <property type="match status" value="1"/>
</dbReference>
<feature type="domain" description="Rab-GAP TBC" evidence="1">
    <location>
        <begin position="1"/>
        <end position="84"/>
    </location>
</feature>
<protein>
    <submittedName>
        <fullName evidence="3">Uncharacterized protein</fullName>
    </submittedName>
</protein>
<reference evidence="4" key="2">
    <citation type="journal article" date="2020" name="Data Brief">
        <title>Transcriptome dataset of Babesia bovis life stages within vertebrate and invertebrate hosts.</title>
        <authorList>
            <person name="Ueti M.W."/>
            <person name="Johnson W.C."/>
            <person name="Kappmeyer L.S."/>
            <person name="Herndon D.R."/>
            <person name="Mousel M.R."/>
            <person name="Reif K.E."/>
            <person name="Taus N.S."/>
            <person name="Ifeonu O.O."/>
            <person name="Silva J.C."/>
            <person name="Suarez C.E."/>
            <person name="Brayton K.A."/>
        </authorList>
    </citation>
    <scope>NUCLEOTIDE SEQUENCE [LARGE SCALE GENOMIC DNA]</scope>
</reference>
<comment type="caution">
    <text evidence="3">The sequence shown here is derived from an EMBL/GenBank/DDBJ whole genome shotgun (WGS) entry which is preliminary data.</text>
</comment>
<dbReference type="KEGG" id="bbo:BBOV_IV009470"/>
<dbReference type="STRING" id="5865.A7ARY2"/>
<proteinExistence type="predicted"/>
<evidence type="ECO:0000313" key="4">
    <source>
        <dbReference type="Proteomes" id="UP000002173"/>
    </source>
</evidence>
<sequence length="346" mass="40180">MQVVFKVFDKYLKHYYINSGSFVNNELDEFGTMLIFFDPQLAVHLQQLGAYPDAFALPWFMSIFAEIASTQQLYMLYDTVLNYPRNFVKYIAIGILHSAREGILQICDAPRALSYITSILDTINIPMLNSVCSHMYNTWDSLLFSAQERRPKMIRTSSIQTPVTPYCDEPNISTLETTTFTFNLETCPKYRCFTVDLSQNLGLLEKCLVVDLRPMESYKSGHLPNSCHIDHLLQWLEKRELTHINELVEDIVSDSVTISSDLYINKMRKRIQMAKMCEVLLKRTSAPWPQERLREQAILLAAGDGTELDREMELIQRLVLDFHVPQLCYYRINPEDWLKFLTTAQV</sequence>
<keyword evidence="4" id="KW-1185">Reference proteome</keyword>
<evidence type="ECO:0000259" key="1">
    <source>
        <dbReference type="PROSITE" id="PS50086"/>
    </source>
</evidence>
<dbReference type="PROSITE" id="PS50086">
    <property type="entry name" value="TBC_RABGAP"/>
    <property type="match status" value="1"/>
</dbReference>
<dbReference type="Pfam" id="PF00566">
    <property type="entry name" value="RabGAP-TBC"/>
    <property type="match status" value="1"/>
</dbReference>
<reference evidence="3 4" key="1">
    <citation type="journal article" date="2007" name="PLoS Pathog.">
        <title>Genome sequence of Babesia bovis and comparative analysis of apicomplexan hemoprotozoa.</title>
        <authorList>
            <person name="Brayton K.A."/>
            <person name="Lau A.O.T."/>
            <person name="Herndon D.R."/>
            <person name="Hannick L."/>
            <person name="Kappmeyer L.S."/>
            <person name="Berens S.J."/>
            <person name="Bidwell S.L."/>
            <person name="Brown W.C."/>
            <person name="Crabtree J."/>
            <person name="Fadrosh D."/>
            <person name="Feldblum T."/>
            <person name="Forberger H.A."/>
            <person name="Haas B.J."/>
            <person name="Howell J.M."/>
            <person name="Khouri H."/>
            <person name="Koo H."/>
            <person name="Mann D.J."/>
            <person name="Norimine J."/>
            <person name="Paulsen I.T."/>
            <person name="Radune D."/>
            <person name="Ren Q."/>
            <person name="Smith R.K. Jr."/>
            <person name="Suarez C.E."/>
            <person name="White O."/>
            <person name="Wortman J.R."/>
            <person name="Knowles D.P. Jr."/>
            <person name="McElwain T.F."/>
            <person name="Nene V.M."/>
        </authorList>
    </citation>
    <scope>NUCLEOTIDE SEQUENCE [LARGE SCALE GENOMIC DNA]</scope>
    <source>
        <strain evidence="3">T2Bo</strain>
    </source>
</reference>
<dbReference type="InParanoid" id="A7ARY2"/>
<dbReference type="EMBL" id="AAXT01000002">
    <property type="protein sequence ID" value="EDO07301.1"/>
    <property type="molecule type" value="Genomic_DNA"/>
</dbReference>
<dbReference type="SUPFAM" id="SSF47923">
    <property type="entry name" value="Ypt/Rab-GAP domain of gyp1p"/>
    <property type="match status" value="1"/>
</dbReference>
<evidence type="ECO:0000313" key="3">
    <source>
        <dbReference type="EMBL" id="EDO07301.1"/>
    </source>
</evidence>
<dbReference type="AlphaFoldDB" id="A7ARY2"/>
<dbReference type="GeneID" id="5479103"/>
<dbReference type="Gene3D" id="1.10.472.80">
    <property type="entry name" value="Ypt/Rab-GAP domain of gyp1p, domain 3"/>
    <property type="match status" value="1"/>
</dbReference>
<dbReference type="InterPro" id="IPR035969">
    <property type="entry name" value="Rab-GAP_TBC_sf"/>
</dbReference>
<dbReference type="VEuPathDB" id="PiroplasmaDB:BBOV_IV009470"/>